<evidence type="ECO:0000313" key="2">
    <source>
        <dbReference type="EMBL" id="CBH23649.1"/>
    </source>
</evidence>
<accession>D5H6J4</accession>
<feature type="compositionally biased region" description="Polar residues" evidence="1">
    <location>
        <begin position="102"/>
        <end position="116"/>
    </location>
</feature>
<protein>
    <recommendedName>
        <fullName evidence="4">PIN domain-containing protein</fullName>
    </recommendedName>
</protein>
<dbReference type="HOGENOM" id="CLU_1331159_0_0_10"/>
<dbReference type="KEGG" id="srm:SRM_00728"/>
<proteinExistence type="predicted"/>
<dbReference type="EMBL" id="FP565814">
    <property type="protein sequence ID" value="CBH23649.1"/>
    <property type="molecule type" value="Genomic_DNA"/>
</dbReference>
<name>D5H6J4_SALRM</name>
<evidence type="ECO:0000256" key="1">
    <source>
        <dbReference type="SAM" id="MobiDB-lite"/>
    </source>
</evidence>
<reference evidence="2 3" key="1">
    <citation type="journal article" date="2010" name="ISME J.">
        <title>Fine-scale evolution: genomic, phenotypic and ecological differentiation in two coexisting Salinibacter ruber strains.</title>
        <authorList>
            <person name="Pena A."/>
            <person name="Teeling H."/>
            <person name="Huerta-Cepas J."/>
            <person name="Santos F."/>
            <person name="Yarza P."/>
            <person name="Brito-Echeverria J."/>
            <person name="Lucio M."/>
            <person name="Schmitt-Kopplin P."/>
            <person name="Meseguer I."/>
            <person name="Schenowitz C."/>
            <person name="Dossat C."/>
            <person name="Barbe V."/>
            <person name="Dopazo J."/>
            <person name="Rossello-Mora R."/>
            <person name="Schuler M."/>
            <person name="Glockner F.O."/>
            <person name="Amann R."/>
            <person name="Gabaldon T."/>
            <person name="Anton J."/>
        </authorList>
    </citation>
    <scope>NUCLEOTIDE SEQUENCE [LARGE SCALE GENOMIC DNA]</scope>
    <source>
        <strain evidence="2 3">M8</strain>
    </source>
</reference>
<sequence>MSRTRSPKKFSGKSDVRRARTCWTWRERERSIPACTTGIRRCVARQIGVPPRTIREEHRLRNKSPVFGYMGDRYSWKALTPGFSLISGPVGRGPRSCGAPSGSGTTLRPSVPSRSTSCPGKLSGLVGRLDHEYAAAVIERAGVAFRQAGVDPVGVLSRGARITHGIGLPMADALIAASLEHQDCARVHTSDSDFEEYEGPMEVVFL</sequence>
<reference evidence="3" key="2">
    <citation type="submission" date="2010-04" db="EMBL/GenBank/DDBJ databases">
        <title>Genome sequence of Salinibacter ruber M8.</title>
        <authorList>
            <consortium name="Genoscope"/>
        </authorList>
    </citation>
    <scope>NUCLEOTIDE SEQUENCE [LARGE SCALE GENOMIC DNA]</scope>
    <source>
        <strain evidence="3">M8</strain>
    </source>
</reference>
<evidence type="ECO:0008006" key="4">
    <source>
        <dbReference type="Google" id="ProtNLM"/>
    </source>
</evidence>
<evidence type="ECO:0000313" key="3">
    <source>
        <dbReference type="Proteomes" id="UP000000933"/>
    </source>
</evidence>
<gene>
    <name evidence="2" type="ordered locus">SRM_00728</name>
</gene>
<organism evidence="2 3">
    <name type="scientific">Salinibacter ruber (strain M8)</name>
    <dbReference type="NCBI Taxonomy" id="761659"/>
    <lineage>
        <taxon>Bacteria</taxon>
        <taxon>Pseudomonadati</taxon>
        <taxon>Rhodothermota</taxon>
        <taxon>Rhodothermia</taxon>
        <taxon>Rhodothermales</taxon>
        <taxon>Salinibacteraceae</taxon>
        <taxon>Salinibacter</taxon>
    </lineage>
</organism>
<feature type="region of interest" description="Disordered" evidence="1">
    <location>
        <begin position="94"/>
        <end position="116"/>
    </location>
</feature>
<dbReference type="AlphaFoldDB" id="D5H6J4"/>
<dbReference type="Proteomes" id="UP000000933">
    <property type="component" value="Chromosome"/>
</dbReference>